<dbReference type="EMBL" id="JAOB01000047">
    <property type="protein sequence ID" value="EUA33489.1"/>
    <property type="molecule type" value="Genomic_DNA"/>
</dbReference>
<dbReference type="Gene3D" id="3.40.50.980">
    <property type="match status" value="1"/>
</dbReference>
<comment type="caution">
    <text evidence="2">The sequence shown here is derived from an EMBL/GenBank/DDBJ whole genome shotgun (WGS) entry which is preliminary data.</text>
</comment>
<dbReference type="GO" id="GO:0009366">
    <property type="term" value="C:enterobactin synthetase complex"/>
    <property type="evidence" value="ECO:0007669"/>
    <property type="project" value="TreeGrafter"/>
</dbReference>
<dbReference type="GO" id="GO:0005829">
    <property type="term" value="C:cytosol"/>
    <property type="evidence" value="ECO:0007669"/>
    <property type="project" value="TreeGrafter"/>
</dbReference>
<dbReference type="PROSITE" id="PS00455">
    <property type="entry name" value="AMP_BINDING"/>
    <property type="match status" value="1"/>
</dbReference>
<feature type="domain" description="AMP-dependent synthetase/ligase" evidence="1">
    <location>
        <begin position="158"/>
        <end position="275"/>
    </location>
</feature>
<evidence type="ECO:0000313" key="2">
    <source>
        <dbReference type="EMBL" id="EUA33489.1"/>
    </source>
</evidence>
<dbReference type="PRINTS" id="PR00154">
    <property type="entry name" value="AMPBINDING"/>
</dbReference>
<dbReference type="PANTHER" id="PTHR45527">
    <property type="entry name" value="NONRIBOSOMAL PEPTIDE SYNTHETASE"/>
    <property type="match status" value="1"/>
</dbReference>
<reference evidence="2" key="1">
    <citation type="submission" date="2014-01" db="EMBL/GenBank/DDBJ databases">
        <authorList>
            <person name="Brown-Elliot B."/>
            <person name="Wallace R."/>
            <person name="Lenaerts A."/>
            <person name="Ordway D."/>
            <person name="DeGroote M.A."/>
            <person name="Parker T."/>
            <person name="Sizemore C."/>
            <person name="Tallon L.J."/>
            <person name="Sadzewicz L.K."/>
            <person name="Sengamalay N."/>
            <person name="Fraser C.M."/>
            <person name="Hine E."/>
            <person name="Shefchek K.A."/>
            <person name="Das S.P."/>
            <person name="Tettelin H."/>
        </authorList>
    </citation>
    <scope>NUCLEOTIDE SEQUENCE [LARGE SCALE GENOMIC DNA]</scope>
    <source>
        <strain evidence="2">4042</strain>
    </source>
</reference>
<dbReference type="GO" id="GO:0047527">
    <property type="term" value="F:2,3-dihydroxybenzoate-serine ligase activity"/>
    <property type="evidence" value="ECO:0007669"/>
    <property type="project" value="TreeGrafter"/>
</dbReference>
<dbReference type="GO" id="GO:0031177">
    <property type="term" value="F:phosphopantetheine binding"/>
    <property type="evidence" value="ECO:0007669"/>
    <property type="project" value="TreeGrafter"/>
</dbReference>
<gene>
    <name evidence="2" type="ORF">I553_7901</name>
</gene>
<evidence type="ECO:0000259" key="1">
    <source>
        <dbReference type="Pfam" id="PF00501"/>
    </source>
</evidence>
<dbReference type="GO" id="GO:0009239">
    <property type="term" value="P:enterobactin biosynthetic process"/>
    <property type="evidence" value="ECO:0007669"/>
    <property type="project" value="TreeGrafter"/>
</dbReference>
<dbReference type="PATRIC" id="fig|1299334.3.peg.5277"/>
<dbReference type="Pfam" id="PF00501">
    <property type="entry name" value="AMP-binding"/>
    <property type="match status" value="1"/>
</dbReference>
<sequence>MLNFIPTTRLADFAGAAGWGTVTHPGIVDQFGLVIIRAGDQLYLSAAGTGGPLSDFDVSDLAERLQRVLTAMTVDPGGRCRRWICSPVPSMPDWMSSVTGRPWLRPGPHRRRSRCCLPRRWTARRTRWRWYAVNAPGPIASSMRQPTGSRICWLAVGRPGGCVALLFSRSAEAIVAILAVLKTGAAYLPIDPALPAARIGFMLADAAPIAVLTTGRLRDRLDEFAVPVLDVNDPPSIPNPARSFSAPPDDIAHIIYTSGTTGTPKGVAVTHHNVTGCSTG</sequence>
<dbReference type="SUPFAM" id="SSF56801">
    <property type="entry name" value="Acetyl-CoA synthetase-like"/>
    <property type="match status" value="1"/>
</dbReference>
<organism evidence="2">
    <name type="scientific">Mycobacterium xenopi 4042</name>
    <dbReference type="NCBI Taxonomy" id="1299334"/>
    <lineage>
        <taxon>Bacteria</taxon>
        <taxon>Bacillati</taxon>
        <taxon>Actinomycetota</taxon>
        <taxon>Actinomycetes</taxon>
        <taxon>Mycobacteriales</taxon>
        <taxon>Mycobacteriaceae</taxon>
        <taxon>Mycobacterium</taxon>
    </lineage>
</organism>
<proteinExistence type="predicted"/>
<name>X8APE7_MYCXE</name>
<dbReference type="InterPro" id="IPR000873">
    <property type="entry name" value="AMP-dep_synth/lig_dom"/>
</dbReference>
<dbReference type="InterPro" id="IPR020845">
    <property type="entry name" value="AMP-binding_CS"/>
</dbReference>
<accession>X8APE7</accession>
<dbReference type="GO" id="GO:0043041">
    <property type="term" value="P:amino acid activation for nonribosomal peptide biosynthetic process"/>
    <property type="evidence" value="ECO:0007669"/>
    <property type="project" value="TreeGrafter"/>
</dbReference>
<dbReference type="InterPro" id="IPR020459">
    <property type="entry name" value="AMP-binding"/>
</dbReference>
<dbReference type="PANTHER" id="PTHR45527:SF1">
    <property type="entry name" value="FATTY ACID SYNTHASE"/>
    <property type="match status" value="1"/>
</dbReference>
<protein>
    <submittedName>
        <fullName evidence="2">AMP-binding enzyme family protein</fullName>
    </submittedName>
</protein>
<dbReference type="AlphaFoldDB" id="X8APE7"/>